<name>A0ABQ4DWY1_9ACTN</name>
<accession>A0ABQ4DWY1</accession>
<dbReference type="EMBL" id="BONW01000007">
    <property type="protein sequence ID" value="GIG86970.1"/>
    <property type="molecule type" value="Genomic_DNA"/>
</dbReference>
<evidence type="ECO:0000313" key="2">
    <source>
        <dbReference type="Proteomes" id="UP000646749"/>
    </source>
</evidence>
<comment type="caution">
    <text evidence="1">The sequence shown here is derived from an EMBL/GenBank/DDBJ whole genome shotgun (WGS) entry which is preliminary data.</text>
</comment>
<proteinExistence type="predicted"/>
<dbReference type="Proteomes" id="UP000646749">
    <property type="component" value="Unassembled WGS sequence"/>
</dbReference>
<keyword evidence="2" id="KW-1185">Reference proteome</keyword>
<organism evidence="1 2">
    <name type="scientific">Plantactinospora endophytica</name>
    <dbReference type="NCBI Taxonomy" id="673535"/>
    <lineage>
        <taxon>Bacteria</taxon>
        <taxon>Bacillati</taxon>
        <taxon>Actinomycetota</taxon>
        <taxon>Actinomycetes</taxon>
        <taxon>Micromonosporales</taxon>
        <taxon>Micromonosporaceae</taxon>
        <taxon>Plantactinospora</taxon>
    </lineage>
</organism>
<protein>
    <submittedName>
        <fullName evidence="1">Uncharacterized protein</fullName>
    </submittedName>
</protein>
<evidence type="ECO:0000313" key="1">
    <source>
        <dbReference type="EMBL" id="GIG86970.1"/>
    </source>
</evidence>
<gene>
    <name evidence="1" type="ORF">Pen02_19060</name>
</gene>
<reference evidence="1 2" key="1">
    <citation type="submission" date="2021-01" db="EMBL/GenBank/DDBJ databases">
        <title>Whole genome shotgun sequence of Plantactinospora endophytica NBRC 110450.</title>
        <authorList>
            <person name="Komaki H."/>
            <person name="Tamura T."/>
        </authorList>
    </citation>
    <scope>NUCLEOTIDE SEQUENCE [LARGE SCALE GENOMIC DNA]</scope>
    <source>
        <strain evidence="1 2">NBRC 110450</strain>
    </source>
</reference>
<sequence>MTSKLPLHALADNGPSAGPYARRVRDEETTELVIDRLLLALAAQLDTSGSSALAAGAVEALADLNRAQADVIFGQAGHLVHYAADTKPLETLIDAITAIQRDEAPANAAVKPGDEVRLLGEVPESLADYDETWLRETTFVVRYVGENAMVDVQPDLTEDYVIVTVPAASVEPSRR</sequence>